<keyword evidence="1" id="KW-0880">Kelch repeat</keyword>
<proteinExistence type="predicted"/>
<accession>A0A5C5Z848</accession>
<sequence length="353" mass="38910">MSSEERSNNLAFVAAVFFVVACFGSMVVNADQGQSLAPAEAMTHWQWKTVDTMGEPTGRHETSLVRLGGKFYLIGGRESRQVDRFDPLSSTWDKMSVTTPLIHHFQPVVWDDKIYMVGAMTGNYPTEPPMDRVQIYDPVKDVWSEGDAIPKLRRRGGAGTAVYNGKIYIACGITDGHTRGTNNWFDEYDPATGVWTKLPDAPHIRDHFHAVVLDDKFYCIGGRNTSLHKPTFGAFFGAVETAVDIYDFKTKSWSTLNQAPLPVGTAAAGVAVIDDRIVYFGGETAETAVPMTWILDPTEPKWTRLANLQQGRHGSQAVVYDGRIYIAAGSPKRGGGKLRSIEVFSEPSEGSRP</sequence>
<dbReference type="InterPro" id="IPR015915">
    <property type="entry name" value="Kelch-typ_b-propeller"/>
</dbReference>
<dbReference type="GO" id="GO:0016853">
    <property type="term" value="F:isomerase activity"/>
    <property type="evidence" value="ECO:0007669"/>
    <property type="project" value="UniProtKB-KW"/>
</dbReference>
<organism evidence="4 5">
    <name type="scientific">Novipirellula herctigrandis</name>
    <dbReference type="NCBI Taxonomy" id="2527986"/>
    <lineage>
        <taxon>Bacteria</taxon>
        <taxon>Pseudomonadati</taxon>
        <taxon>Planctomycetota</taxon>
        <taxon>Planctomycetia</taxon>
        <taxon>Pirellulales</taxon>
        <taxon>Pirellulaceae</taxon>
        <taxon>Novipirellula</taxon>
    </lineage>
</organism>
<evidence type="ECO:0000256" key="1">
    <source>
        <dbReference type="ARBA" id="ARBA00022441"/>
    </source>
</evidence>
<evidence type="ECO:0000313" key="4">
    <source>
        <dbReference type="EMBL" id="TWT83472.1"/>
    </source>
</evidence>
<gene>
    <name evidence="4" type="primary">nanM</name>
    <name evidence="4" type="ORF">CA13_49370</name>
</gene>
<evidence type="ECO:0000256" key="2">
    <source>
        <dbReference type="ARBA" id="ARBA00022737"/>
    </source>
</evidence>
<dbReference type="EMBL" id="SJPJ01000001">
    <property type="protein sequence ID" value="TWT83472.1"/>
    <property type="molecule type" value="Genomic_DNA"/>
</dbReference>
<protein>
    <submittedName>
        <fullName evidence="4">N-acetylneuraminate epimerase</fullName>
        <ecNumber evidence="4">5.1.3.24</ecNumber>
    </submittedName>
</protein>
<dbReference type="PANTHER" id="PTHR24412:SF489">
    <property type="entry name" value="RING FINGER DOMAIN AND KELCH REPEAT-CONTAINING PROTEIN DDB_G0271372"/>
    <property type="match status" value="1"/>
</dbReference>
<dbReference type="Pfam" id="PF24981">
    <property type="entry name" value="Beta-prop_ATRN-LZTR1"/>
    <property type="match status" value="1"/>
</dbReference>
<dbReference type="RefSeq" id="WP_146400662.1">
    <property type="nucleotide sequence ID" value="NZ_SJPJ01000001.1"/>
</dbReference>
<keyword evidence="2" id="KW-0677">Repeat</keyword>
<dbReference type="Gene3D" id="2.120.10.80">
    <property type="entry name" value="Kelch-type beta propeller"/>
    <property type="match status" value="2"/>
</dbReference>
<reference evidence="4 5" key="1">
    <citation type="submission" date="2019-02" db="EMBL/GenBank/DDBJ databases">
        <title>Deep-cultivation of Planctomycetes and their phenomic and genomic characterization uncovers novel biology.</title>
        <authorList>
            <person name="Wiegand S."/>
            <person name="Jogler M."/>
            <person name="Boedeker C."/>
            <person name="Pinto D."/>
            <person name="Vollmers J."/>
            <person name="Rivas-Marin E."/>
            <person name="Kohn T."/>
            <person name="Peeters S.H."/>
            <person name="Heuer A."/>
            <person name="Rast P."/>
            <person name="Oberbeckmann S."/>
            <person name="Bunk B."/>
            <person name="Jeske O."/>
            <person name="Meyerdierks A."/>
            <person name="Storesund J.E."/>
            <person name="Kallscheuer N."/>
            <person name="Luecker S."/>
            <person name="Lage O.M."/>
            <person name="Pohl T."/>
            <person name="Merkel B.J."/>
            <person name="Hornburger P."/>
            <person name="Mueller R.-W."/>
            <person name="Bruemmer F."/>
            <person name="Labrenz M."/>
            <person name="Spormann A.M."/>
            <person name="Op Den Camp H."/>
            <person name="Overmann J."/>
            <person name="Amann R."/>
            <person name="Jetten M.S.M."/>
            <person name="Mascher T."/>
            <person name="Medema M.H."/>
            <person name="Devos D.P."/>
            <person name="Kaster A.-K."/>
            <person name="Ovreas L."/>
            <person name="Rohde M."/>
            <person name="Galperin M.Y."/>
            <person name="Jogler C."/>
        </authorList>
    </citation>
    <scope>NUCLEOTIDE SEQUENCE [LARGE SCALE GENOMIC DNA]</scope>
    <source>
        <strain evidence="4 5">CA13</strain>
    </source>
</reference>
<dbReference type="AlphaFoldDB" id="A0A5C5Z848"/>
<dbReference type="SUPFAM" id="SSF117281">
    <property type="entry name" value="Kelch motif"/>
    <property type="match status" value="2"/>
</dbReference>
<dbReference type="PANTHER" id="PTHR24412">
    <property type="entry name" value="KELCH PROTEIN"/>
    <property type="match status" value="1"/>
</dbReference>
<dbReference type="OrthoDB" id="246387at2"/>
<comment type="caution">
    <text evidence="4">The sequence shown here is derived from an EMBL/GenBank/DDBJ whole genome shotgun (WGS) entry which is preliminary data.</text>
</comment>
<dbReference type="SMART" id="SM00612">
    <property type="entry name" value="Kelch"/>
    <property type="match status" value="4"/>
</dbReference>
<dbReference type="PROSITE" id="PS51257">
    <property type="entry name" value="PROKAR_LIPOPROTEIN"/>
    <property type="match status" value="1"/>
</dbReference>
<dbReference type="Pfam" id="PF01344">
    <property type="entry name" value="Kelch_1"/>
    <property type="match status" value="1"/>
</dbReference>
<keyword evidence="5" id="KW-1185">Reference proteome</keyword>
<dbReference type="EC" id="5.1.3.24" evidence="4"/>
<name>A0A5C5Z848_9BACT</name>
<keyword evidence="4" id="KW-0413">Isomerase</keyword>
<dbReference type="InterPro" id="IPR006652">
    <property type="entry name" value="Kelch_1"/>
</dbReference>
<dbReference type="InterPro" id="IPR056737">
    <property type="entry name" value="Beta-prop_ATRN-MKLN-like"/>
</dbReference>
<evidence type="ECO:0000259" key="3">
    <source>
        <dbReference type="Pfam" id="PF24981"/>
    </source>
</evidence>
<dbReference type="Proteomes" id="UP000315010">
    <property type="component" value="Unassembled WGS sequence"/>
</dbReference>
<evidence type="ECO:0000313" key="5">
    <source>
        <dbReference type="Proteomes" id="UP000315010"/>
    </source>
</evidence>
<feature type="domain" description="Attractin/MKLN-like beta-propeller" evidence="3">
    <location>
        <begin position="43"/>
        <end position="261"/>
    </location>
</feature>